<accession>X0U661</accession>
<evidence type="ECO:0000313" key="1">
    <source>
        <dbReference type="EMBL" id="GAG01045.1"/>
    </source>
</evidence>
<proteinExistence type="predicted"/>
<protein>
    <recommendedName>
        <fullName evidence="2">Glycosyl hydrolase 36 catalytic domain-containing protein</fullName>
    </recommendedName>
</protein>
<name>X0U661_9ZZZZ</name>
<reference evidence="1" key="1">
    <citation type="journal article" date="2014" name="Front. Microbiol.">
        <title>High frequency of phylogenetically diverse reductive dehalogenase-homologous genes in deep subseafloor sedimentary metagenomes.</title>
        <authorList>
            <person name="Kawai M."/>
            <person name="Futagami T."/>
            <person name="Toyoda A."/>
            <person name="Takaki Y."/>
            <person name="Nishi S."/>
            <person name="Hori S."/>
            <person name="Arai W."/>
            <person name="Tsubouchi T."/>
            <person name="Morono Y."/>
            <person name="Uchiyama I."/>
            <person name="Ito T."/>
            <person name="Fujiyama A."/>
            <person name="Inagaki F."/>
            <person name="Takami H."/>
        </authorList>
    </citation>
    <scope>NUCLEOTIDE SEQUENCE</scope>
    <source>
        <strain evidence="1">Expedition CK06-06</strain>
    </source>
</reference>
<dbReference type="EMBL" id="BARS01029109">
    <property type="protein sequence ID" value="GAG01045.1"/>
    <property type="molecule type" value="Genomic_DNA"/>
</dbReference>
<gene>
    <name evidence="1" type="ORF">S01H1_45544</name>
</gene>
<comment type="caution">
    <text evidence="1">The sequence shown here is derived from an EMBL/GenBank/DDBJ whole genome shotgun (WGS) entry which is preliminary data.</text>
</comment>
<sequence length="224" mass="25331">LDTIWGHFVEGGFRHDSAWNAYGPYLTLQLAHAFLFLGDLERMDQLLTWTAGAAFPTVSRGAPDRWQVALGAWNEQHCYPIATDFAWMPDRHWYMGDMPHGWACAEFILLLRDILFFEADEDADPHILLLPGIRPSWFPPGEKIRVQRARTCFAGLLDLEARHHGETRTIELDLSGPRADVRYEFHCRFDSGVAAAVADGRALPVDGPVVRLPPGTRTARVSYF</sequence>
<dbReference type="AlphaFoldDB" id="X0U661"/>
<feature type="non-terminal residue" evidence="1">
    <location>
        <position position="1"/>
    </location>
</feature>
<evidence type="ECO:0008006" key="2">
    <source>
        <dbReference type="Google" id="ProtNLM"/>
    </source>
</evidence>
<organism evidence="1">
    <name type="scientific">marine sediment metagenome</name>
    <dbReference type="NCBI Taxonomy" id="412755"/>
    <lineage>
        <taxon>unclassified sequences</taxon>
        <taxon>metagenomes</taxon>
        <taxon>ecological metagenomes</taxon>
    </lineage>
</organism>